<gene>
    <name evidence="1" type="ORF">DPEC_G00258400</name>
</gene>
<evidence type="ECO:0000313" key="1">
    <source>
        <dbReference type="EMBL" id="KAJ7993793.1"/>
    </source>
</evidence>
<dbReference type="Proteomes" id="UP001157502">
    <property type="component" value="Chromosome 23"/>
</dbReference>
<organism evidence="1 2">
    <name type="scientific">Dallia pectoralis</name>
    <name type="common">Alaska blackfish</name>
    <dbReference type="NCBI Taxonomy" id="75939"/>
    <lineage>
        <taxon>Eukaryota</taxon>
        <taxon>Metazoa</taxon>
        <taxon>Chordata</taxon>
        <taxon>Craniata</taxon>
        <taxon>Vertebrata</taxon>
        <taxon>Euteleostomi</taxon>
        <taxon>Actinopterygii</taxon>
        <taxon>Neopterygii</taxon>
        <taxon>Teleostei</taxon>
        <taxon>Protacanthopterygii</taxon>
        <taxon>Esociformes</taxon>
        <taxon>Umbridae</taxon>
        <taxon>Dallia</taxon>
    </lineage>
</organism>
<evidence type="ECO:0000313" key="2">
    <source>
        <dbReference type="Proteomes" id="UP001157502"/>
    </source>
</evidence>
<dbReference type="EMBL" id="CM055750">
    <property type="protein sequence ID" value="KAJ7993793.1"/>
    <property type="molecule type" value="Genomic_DNA"/>
</dbReference>
<comment type="caution">
    <text evidence="1">The sequence shown here is derived from an EMBL/GenBank/DDBJ whole genome shotgun (WGS) entry which is preliminary data.</text>
</comment>
<sequence length="220" mass="26927">MEGLIRMRERIEECNKMDNERWMLERELLEKVNEMKEEEVRVEIRRQAAEEWQAVIREKERVIEALKMENTTLKEEQKGKAGELEKLKKAKDLWVIEKADMLVRLKKAHIQMYHQQTVLRFREHEQTQKEIHNAQRAKVKQEKKLKKEREAREKTKIKEEHKEKVRKSKEMIKDHLDEVARIYNEKKRREKEREKVLEMAYGEIKWTTKMKGNFLKMFAA</sequence>
<name>A0ACC2FR21_DALPE</name>
<keyword evidence="2" id="KW-1185">Reference proteome</keyword>
<reference evidence="1" key="1">
    <citation type="submission" date="2021-05" db="EMBL/GenBank/DDBJ databases">
        <authorList>
            <person name="Pan Q."/>
            <person name="Jouanno E."/>
            <person name="Zahm M."/>
            <person name="Klopp C."/>
            <person name="Cabau C."/>
            <person name="Louis A."/>
            <person name="Berthelot C."/>
            <person name="Parey E."/>
            <person name="Roest Crollius H."/>
            <person name="Montfort J."/>
            <person name="Robinson-Rechavi M."/>
            <person name="Bouchez O."/>
            <person name="Lampietro C."/>
            <person name="Lopez Roques C."/>
            <person name="Donnadieu C."/>
            <person name="Postlethwait J."/>
            <person name="Bobe J."/>
            <person name="Dillon D."/>
            <person name="Chandos A."/>
            <person name="von Hippel F."/>
            <person name="Guiguen Y."/>
        </authorList>
    </citation>
    <scope>NUCLEOTIDE SEQUENCE</scope>
    <source>
        <strain evidence="1">YG-Jan2019</strain>
    </source>
</reference>
<accession>A0ACC2FR21</accession>
<proteinExistence type="predicted"/>
<protein>
    <submittedName>
        <fullName evidence="1">Uncharacterized protein</fullName>
    </submittedName>
</protein>